<dbReference type="GO" id="GO:0003700">
    <property type="term" value="F:DNA-binding transcription factor activity"/>
    <property type="evidence" value="ECO:0000318"/>
    <property type="project" value="GO_Central"/>
</dbReference>
<dbReference type="GO" id="GO:0005634">
    <property type="term" value="C:nucleus"/>
    <property type="evidence" value="ECO:0000318"/>
    <property type="project" value="GO_Central"/>
</dbReference>
<dbReference type="PROSITE" id="PS50888">
    <property type="entry name" value="BHLH"/>
    <property type="match status" value="1"/>
</dbReference>
<dbReference type="OrthoDB" id="1923196at2759"/>
<dbReference type="RefSeq" id="XP_016476167.1">
    <property type="nucleotide sequence ID" value="XM_016620681.1"/>
</dbReference>
<dbReference type="PANTHER" id="PTHR12565">
    <property type="entry name" value="STEROL REGULATORY ELEMENT-BINDING PROTEIN"/>
    <property type="match status" value="1"/>
</dbReference>
<dbReference type="FunFam" id="4.10.280.10:FF:000002">
    <property type="entry name" value="Basic helix-loop-helix transcription factor"/>
    <property type="match status" value="1"/>
</dbReference>
<keyword evidence="3" id="KW-0804">Transcription</keyword>
<dbReference type="Pfam" id="PF00010">
    <property type="entry name" value="HLH"/>
    <property type="match status" value="1"/>
</dbReference>
<reference evidence="6" key="2">
    <citation type="submission" date="2025-08" db="UniProtKB">
        <authorList>
            <consortium name="RefSeq"/>
        </authorList>
    </citation>
    <scope>IDENTIFICATION</scope>
    <source>
        <tissue evidence="6">Leaf</tissue>
    </source>
</reference>
<evidence type="ECO:0000256" key="3">
    <source>
        <dbReference type="ARBA" id="ARBA00023163"/>
    </source>
</evidence>
<dbReference type="RefSeq" id="XP_016476167.2">
    <property type="nucleotide sequence ID" value="XM_016620681.2"/>
</dbReference>
<dbReference type="KEGG" id="nta:107797757"/>
<gene>
    <name evidence="6" type="primary">LOC107797757</name>
</gene>
<dbReference type="GeneID" id="107797757"/>
<sequence length="542" mass="59210">MDMSSKNDTEQLKVNEDAGNFQLPNMSLEWQLSDTNLTNASIGMIPKSDPTVDSFYPTIWDRPTNSPNLSFYGNNVQINPSTTNPHGIAEIGSGRARGGVDRTVGMSWNPPNAMLKGGVFVPPNIGMLPQSLAQLPADSGFIERAARFSCFSGGNFSDMMNPFSIPESVKPCYRGLAPTCRSEDVFASNGLNSPSAINPQKQHMRNAVESSKDVALHREHETNKESPLKNAKKNENFGKSQGEGKEAVGLSGNESDEAECSGRQEEMEGAREESSSKGLGSKKRKRNDQDAQPDQMKGAQQPPAEHAQDQTEIQGGPNLNSTASKPGEKNSKERSQASDPPKEEYIHIRARRGQATNSHSLAERVRREKISERMKYLQDLVPGCNKVTGKAVMLDEIINYVQSLQRQVEFLSMKLATVNPQLDFNLDGLLAKDILQSQAGPSSSLVFPPDNMTMPYTSLHALQSGLLQSGFPGVGNCTDSFRRSINSHYASMSGGYKDTSSQVPNIWDDQLHNVVEMEFNSSAPLNSQDLSSLPPGQMKAEP</sequence>
<evidence type="ECO:0000256" key="4">
    <source>
        <dbReference type="ARBA" id="ARBA00023242"/>
    </source>
</evidence>
<keyword evidence="2" id="KW-0805">Transcription regulation</keyword>
<organism evidence="5 6">
    <name type="scientific">Nicotiana tabacum</name>
    <name type="common">Common tobacco</name>
    <dbReference type="NCBI Taxonomy" id="4097"/>
    <lineage>
        <taxon>Eukaryota</taxon>
        <taxon>Viridiplantae</taxon>
        <taxon>Streptophyta</taxon>
        <taxon>Embryophyta</taxon>
        <taxon>Tracheophyta</taxon>
        <taxon>Spermatophyta</taxon>
        <taxon>Magnoliopsida</taxon>
        <taxon>eudicotyledons</taxon>
        <taxon>Gunneridae</taxon>
        <taxon>Pentapetalae</taxon>
        <taxon>asterids</taxon>
        <taxon>lamiids</taxon>
        <taxon>Solanales</taxon>
        <taxon>Solanaceae</taxon>
        <taxon>Nicotianoideae</taxon>
        <taxon>Nicotianeae</taxon>
        <taxon>Nicotiana</taxon>
    </lineage>
</organism>
<dbReference type="CDD" id="cd18919">
    <property type="entry name" value="bHLH_AtBPE_like"/>
    <property type="match status" value="1"/>
</dbReference>
<dbReference type="SMART" id="SM00353">
    <property type="entry name" value="HLH"/>
    <property type="match status" value="1"/>
</dbReference>
<dbReference type="Gene3D" id="4.10.280.10">
    <property type="entry name" value="Helix-loop-helix DNA-binding domain"/>
    <property type="match status" value="1"/>
</dbReference>
<reference evidence="5" key="1">
    <citation type="journal article" date="2014" name="Nat. Commun.">
        <title>The tobacco genome sequence and its comparison with those of tomato and potato.</title>
        <authorList>
            <person name="Sierro N."/>
            <person name="Battey J.N."/>
            <person name="Ouadi S."/>
            <person name="Bakaher N."/>
            <person name="Bovet L."/>
            <person name="Willig A."/>
            <person name="Goepfert S."/>
            <person name="Peitsch M.C."/>
            <person name="Ivanov N.V."/>
        </authorList>
    </citation>
    <scope>NUCLEOTIDE SEQUENCE [LARGE SCALE GENOMIC DNA]</scope>
</reference>
<evidence type="ECO:0000313" key="6">
    <source>
        <dbReference type="RefSeq" id="XP_016476167.2"/>
    </source>
</evidence>
<keyword evidence="5" id="KW-1185">Reference proteome</keyword>
<dbReference type="InterPro" id="IPR024097">
    <property type="entry name" value="bHLH_ZIP_TF"/>
</dbReference>
<dbReference type="SUPFAM" id="SSF47459">
    <property type="entry name" value="HLH, helix-loop-helix DNA-binding domain"/>
    <property type="match status" value="1"/>
</dbReference>
<dbReference type="PaxDb" id="4097-A0A1S4AHK1"/>
<dbReference type="GO" id="GO:0046983">
    <property type="term" value="F:protein dimerization activity"/>
    <property type="evidence" value="ECO:0007669"/>
    <property type="project" value="InterPro"/>
</dbReference>
<dbReference type="PANTHER" id="PTHR12565:SF441">
    <property type="entry name" value="TRANSCRIPTION FACTOR BHLH49-LIKE ISOFORM X1"/>
    <property type="match status" value="1"/>
</dbReference>
<dbReference type="Proteomes" id="UP000790787">
    <property type="component" value="Chromosome 18"/>
</dbReference>
<evidence type="ECO:0000256" key="2">
    <source>
        <dbReference type="ARBA" id="ARBA00023015"/>
    </source>
</evidence>
<accession>A0A1S4AHK1</accession>
<proteinExistence type="predicted"/>
<dbReference type="OMA" id="GMWASTS"/>
<evidence type="ECO:0000313" key="5">
    <source>
        <dbReference type="Proteomes" id="UP000790787"/>
    </source>
</evidence>
<protein>
    <submittedName>
        <fullName evidence="6">Transcription factor bHLH49 isoform X1</fullName>
    </submittedName>
</protein>
<name>A0A1S4AHK1_TOBAC</name>
<evidence type="ECO:0000256" key="1">
    <source>
        <dbReference type="ARBA" id="ARBA00004123"/>
    </source>
</evidence>
<dbReference type="AlphaFoldDB" id="A0A1S4AHK1"/>
<dbReference type="InterPro" id="IPR036638">
    <property type="entry name" value="HLH_DNA-bd_sf"/>
</dbReference>
<comment type="subcellular location">
    <subcellularLocation>
        <location evidence="1">Nucleus</location>
    </subcellularLocation>
</comment>
<dbReference type="InterPro" id="IPR011598">
    <property type="entry name" value="bHLH_dom"/>
</dbReference>
<keyword evidence="4" id="KW-0539">Nucleus</keyword>
<dbReference type="STRING" id="4097.A0A1S4AHK1"/>